<feature type="domain" description="Protein kinase" evidence="4">
    <location>
        <begin position="13"/>
        <end position="119"/>
    </location>
</feature>
<dbReference type="GeneTree" id="ENSGT00940000159758"/>
<feature type="binding site" evidence="3">
    <location>
        <position position="43"/>
    </location>
    <ligand>
        <name>ATP</name>
        <dbReference type="ChEBI" id="CHEBI:30616"/>
    </ligand>
</feature>
<dbReference type="PROSITE" id="PS50011">
    <property type="entry name" value="PROTEIN_KINASE_DOM"/>
    <property type="match status" value="1"/>
</dbReference>
<proteinExistence type="predicted"/>
<accession>A0A8C4Q663</accession>
<protein>
    <recommendedName>
        <fullName evidence="4">Protein kinase domain-containing protein</fullName>
    </recommendedName>
</protein>
<dbReference type="OMA" id="GHISFIF"/>
<dbReference type="InterPro" id="IPR050117">
    <property type="entry name" value="MAPK"/>
</dbReference>
<dbReference type="InterPro" id="IPR011009">
    <property type="entry name" value="Kinase-like_dom_sf"/>
</dbReference>
<keyword evidence="2 3" id="KW-0067">ATP-binding</keyword>
<dbReference type="InterPro" id="IPR017441">
    <property type="entry name" value="Protein_kinase_ATP_BS"/>
</dbReference>
<dbReference type="GO" id="GO:0004672">
    <property type="term" value="F:protein kinase activity"/>
    <property type="evidence" value="ECO:0007669"/>
    <property type="project" value="InterPro"/>
</dbReference>
<organism evidence="5 6">
    <name type="scientific">Eptatretus burgeri</name>
    <name type="common">Inshore hagfish</name>
    <dbReference type="NCBI Taxonomy" id="7764"/>
    <lineage>
        <taxon>Eukaryota</taxon>
        <taxon>Metazoa</taxon>
        <taxon>Chordata</taxon>
        <taxon>Craniata</taxon>
        <taxon>Vertebrata</taxon>
        <taxon>Cyclostomata</taxon>
        <taxon>Myxini</taxon>
        <taxon>Myxiniformes</taxon>
        <taxon>Myxinidae</taxon>
        <taxon>Eptatretinae</taxon>
        <taxon>Eptatretus</taxon>
    </lineage>
</organism>
<evidence type="ECO:0000313" key="5">
    <source>
        <dbReference type="Ensembl" id="ENSEBUP00000010647.1"/>
    </source>
</evidence>
<evidence type="ECO:0000256" key="2">
    <source>
        <dbReference type="ARBA" id="ARBA00022840"/>
    </source>
</evidence>
<dbReference type="GO" id="GO:0005524">
    <property type="term" value="F:ATP binding"/>
    <property type="evidence" value="ECO:0007669"/>
    <property type="project" value="UniProtKB-UniRule"/>
</dbReference>
<evidence type="ECO:0000259" key="4">
    <source>
        <dbReference type="PROSITE" id="PS50011"/>
    </source>
</evidence>
<dbReference type="PROSITE" id="PS00107">
    <property type="entry name" value="PROTEIN_KINASE_ATP"/>
    <property type="match status" value="1"/>
</dbReference>
<reference evidence="5" key="1">
    <citation type="submission" date="2025-08" db="UniProtKB">
        <authorList>
            <consortium name="Ensembl"/>
        </authorList>
    </citation>
    <scope>IDENTIFICATION</scope>
</reference>
<dbReference type="InterPro" id="IPR000719">
    <property type="entry name" value="Prot_kinase_dom"/>
</dbReference>
<keyword evidence="6" id="KW-1185">Reference proteome</keyword>
<dbReference type="Proteomes" id="UP000694388">
    <property type="component" value="Unplaced"/>
</dbReference>
<name>A0A8C4Q663_EPTBU</name>
<dbReference type="Ensembl" id="ENSEBUT00000011198.1">
    <property type="protein sequence ID" value="ENSEBUP00000010647.1"/>
    <property type="gene ID" value="ENSEBUG00000006850.1"/>
</dbReference>
<dbReference type="Pfam" id="PF00069">
    <property type="entry name" value="Pkinase"/>
    <property type="match status" value="1"/>
</dbReference>
<dbReference type="Gene3D" id="3.30.200.20">
    <property type="entry name" value="Phosphorylase Kinase, domain 1"/>
    <property type="match status" value="1"/>
</dbReference>
<dbReference type="FunFam" id="3.30.200.20:FF:000166">
    <property type="entry name" value="Mitogen-activated protein kinase"/>
    <property type="match status" value="1"/>
</dbReference>
<dbReference type="PANTHER" id="PTHR24055">
    <property type="entry name" value="MITOGEN-ACTIVATED PROTEIN KINASE"/>
    <property type="match status" value="1"/>
</dbReference>
<evidence type="ECO:0000256" key="1">
    <source>
        <dbReference type="ARBA" id="ARBA00022741"/>
    </source>
</evidence>
<dbReference type="SUPFAM" id="SSF56112">
    <property type="entry name" value="Protein kinase-like (PK-like)"/>
    <property type="match status" value="1"/>
</dbReference>
<dbReference type="AlphaFoldDB" id="A0A8C4Q663"/>
<sequence length="119" mass="13690">MSSKVDPEILRLYTIRRRLGKGVHGAVWKAVDRWTGEVVAIKKIYNAFRNLTDAQRTFREVIFLKEVDHPNIIKMKDVIPAENDRDIYLIFEFMGVYGSDFEPANLKTSIQECPSAMGV</sequence>
<evidence type="ECO:0000313" key="6">
    <source>
        <dbReference type="Proteomes" id="UP000694388"/>
    </source>
</evidence>
<keyword evidence="1 3" id="KW-0547">Nucleotide-binding</keyword>
<evidence type="ECO:0000256" key="3">
    <source>
        <dbReference type="PROSITE-ProRule" id="PRU10141"/>
    </source>
</evidence>
<reference evidence="5" key="2">
    <citation type="submission" date="2025-09" db="UniProtKB">
        <authorList>
            <consortium name="Ensembl"/>
        </authorList>
    </citation>
    <scope>IDENTIFICATION</scope>
</reference>